<feature type="domain" description="Lantibiotic dehydratase N-terminal" evidence="1">
    <location>
        <begin position="63"/>
        <end position="716"/>
    </location>
</feature>
<dbReference type="InterPro" id="IPR006827">
    <property type="entry name" value="Lant_deHydtase_N"/>
</dbReference>
<dbReference type="Pfam" id="PF14028">
    <property type="entry name" value="Lant_dehydr_C"/>
    <property type="match status" value="1"/>
</dbReference>
<dbReference type="AlphaFoldDB" id="A0A5N0EA99"/>
<dbReference type="EMBL" id="VXLC01000013">
    <property type="protein sequence ID" value="KAA8886357.1"/>
    <property type="molecule type" value="Genomic_DNA"/>
</dbReference>
<dbReference type="Proteomes" id="UP000323876">
    <property type="component" value="Unassembled WGS sequence"/>
</dbReference>
<evidence type="ECO:0000313" key="3">
    <source>
        <dbReference type="EMBL" id="KAA8886357.1"/>
    </source>
</evidence>
<keyword evidence="4" id="KW-1185">Reference proteome</keyword>
<protein>
    <recommendedName>
        <fullName evidence="5">Lantibiotic dehydratase</fullName>
    </recommendedName>
</protein>
<dbReference type="NCBIfam" id="TIGR03891">
    <property type="entry name" value="thiopep_ocin"/>
    <property type="match status" value="1"/>
</dbReference>
<accession>A0A5N0EA99</accession>
<name>A0A5N0EA99_9NOCA</name>
<reference evidence="3 4" key="1">
    <citation type="submission" date="2019-09" db="EMBL/GenBank/DDBJ databases">
        <authorList>
            <person name="Wang X."/>
        </authorList>
    </citation>
    <scope>NUCLEOTIDE SEQUENCE [LARGE SCALE GENOMIC DNA]</scope>
    <source>
        <strain evidence="3 4">CICC 11023</strain>
    </source>
</reference>
<dbReference type="OrthoDB" id="3176898at2"/>
<sequence length="1061" mass="115721">MSGLGGSAQPGRHAVEHCKGIGLVSDSIFRAWDVFLLRAPLAVGDRGVPTGGSHPDVVRAGAADATLRAAITLATPSLGGLLDRVHRGELEGIKAAQLRRAALAVLRYDIRRRTRPTPFGVFSGVAGGRFDSSAKLDRGTGHRTRTHADMQWLLGVVHELQAIPELLPSLRVRAHPALTHRGDRVVLDCPSPLGAPLNGATRAVVSVRNSPVVDMVLREAGRTIPVDELTAATAARFGAPPQRAVQLIGRLVEQEFLLTDLRPPLDGSDALCHVIDVLAAVDQPAEPISAALRALREIDDLRKTGDQSPLGPGTAQLVSTAEIANRLYDYETPLHIDTTLDIDIKLPNEVRADIERAAELMWRMSANKLGLVALRDYHEKFLERYGSDRLVGIRELLDPARGLGAPAGYSWPTGDEAAPDQTIPRDPARIRLLHRLIGNALRDGAVEVELTDAMIDELITEETPAVDVPNSCEITFHVIAPSLDALSAGDFRIVLAPSPGSHQAGATLARFADLLAPDVRATAAAESRAVPVHITDAMRVDLSFMPRSGKAANLTNTMAHSGKRISVGLSDATGIDELALADVAIGATTERMCAVHLPTGREIVPVLDNMISPMTQAPNVSRLLWEISLEGQRLWEPWTWAGLAELPFVPRVRHGRIVLAPAVWRMDVLTGVPERDFAAAVRRWRREWRVPKRILAVQMDQRLLFDLTDPAHLELLCDELRKDPAIVAHEVPGDEDNYDGIDGHAMEIVVPLSRRDTRPARTAHGGYTETERTPAGLGSDWLFLELYLPSSSQSDFIRTQLPELAEQARAQGCDRWFFIRYTDPNGAHLRVRFHGEPHDLWGGAAQAIGRKLDSLQHGGLIRTHRVNQYDAEVERYGGEAAMAAAERVFEADSLAAIRFLNLVEDPSCEHSLDTFAAASVAALAAAFGRPEPSATHGDRWGDDAAMAWLSMTGSRNDLPDAYRVAAQRWRGLIDPYGQWPVLRADPHGAAAIDALQARDAAVRELRSALTSTRTRHQRLIGSLMHMTCNRLFGGDSDRERSAVAIARGAVQDNFNRRKHAR</sequence>
<evidence type="ECO:0000259" key="1">
    <source>
        <dbReference type="Pfam" id="PF04738"/>
    </source>
</evidence>
<proteinExistence type="predicted"/>
<comment type="caution">
    <text evidence="3">The sequence shown here is derived from an EMBL/GenBank/DDBJ whole genome shotgun (WGS) entry which is preliminary data.</text>
</comment>
<evidence type="ECO:0000259" key="2">
    <source>
        <dbReference type="Pfam" id="PF14028"/>
    </source>
</evidence>
<dbReference type="InterPro" id="IPR023809">
    <property type="entry name" value="Thiopep_bacteriocin_synth_dom"/>
</dbReference>
<organism evidence="3 4">
    <name type="scientific">Nocardia colli</name>
    <dbReference type="NCBI Taxonomy" id="2545717"/>
    <lineage>
        <taxon>Bacteria</taxon>
        <taxon>Bacillati</taxon>
        <taxon>Actinomycetota</taxon>
        <taxon>Actinomycetes</taxon>
        <taxon>Mycobacteriales</taxon>
        <taxon>Nocardiaceae</taxon>
        <taxon>Nocardia</taxon>
    </lineage>
</organism>
<evidence type="ECO:0008006" key="5">
    <source>
        <dbReference type="Google" id="ProtNLM"/>
    </source>
</evidence>
<feature type="domain" description="Thiopeptide-type bacteriocin biosynthesis" evidence="2">
    <location>
        <begin position="781"/>
        <end position="1046"/>
    </location>
</feature>
<evidence type="ECO:0000313" key="4">
    <source>
        <dbReference type="Proteomes" id="UP000323876"/>
    </source>
</evidence>
<dbReference type="Pfam" id="PF04738">
    <property type="entry name" value="Lant_dehydr_N"/>
    <property type="match status" value="1"/>
</dbReference>
<gene>
    <name evidence="3" type="ORF">F3087_24270</name>
</gene>